<comment type="caution">
    <text evidence="2">The sequence shown here is derived from an EMBL/GenBank/DDBJ whole genome shotgun (WGS) entry which is preliminary data.</text>
</comment>
<sequence length="142" mass="16342">MKVSELTKEILRSFLIIFASIMIIITVLRQIYVPDASFELQAIFTIMAFSFVGALTGIILYTPHAASERKMRIRVIVHFFVLEVLLVSLALLLNLVQSMFAILLLVVQIAVVYLIVRLLSYRNDQKEAQQINDRLRMFKNKP</sequence>
<dbReference type="RefSeq" id="WP_172243533.1">
    <property type="nucleotide sequence ID" value="NZ_BMDD01000003.1"/>
</dbReference>
<keyword evidence="1" id="KW-0472">Membrane</keyword>
<evidence type="ECO:0008006" key="4">
    <source>
        <dbReference type="Google" id="ProtNLM"/>
    </source>
</evidence>
<feature type="transmembrane region" description="Helical" evidence="1">
    <location>
        <begin position="12"/>
        <end position="32"/>
    </location>
</feature>
<keyword evidence="1" id="KW-1133">Transmembrane helix</keyword>
<feature type="transmembrane region" description="Helical" evidence="1">
    <location>
        <begin position="73"/>
        <end position="93"/>
    </location>
</feature>
<feature type="transmembrane region" description="Helical" evidence="1">
    <location>
        <begin position="99"/>
        <end position="119"/>
    </location>
</feature>
<feature type="transmembrane region" description="Helical" evidence="1">
    <location>
        <begin position="38"/>
        <end position="61"/>
    </location>
</feature>
<accession>A0ABQ1ZST0</accession>
<name>A0ABQ1ZST0_9BACL</name>
<keyword evidence="1" id="KW-0812">Transmembrane</keyword>
<gene>
    <name evidence="2" type="ORF">GCM10007362_23760</name>
</gene>
<keyword evidence="3" id="KW-1185">Reference proteome</keyword>
<dbReference type="Proteomes" id="UP000605427">
    <property type="component" value="Unassembled WGS sequence"/>
</dbReference>
<organism evidence="2 3">
    <name type="scientific">Saccharibacillus endophyticus</name>
    <dbReference type="NCBI Taxonomy" id="2060666"/>
    <lineage>
        <taxon>Bacteria</taxon>
        <taxon>Bacillati</taxon>
        <taxon>Bacillota</taxon>
        <taxon>Bacilli</taxon>
        <taxon>Bacillales</taxon>
        <taxon>Paenibacillaceae</taxon>
        <taxon>Saccharibacillus</taxon>
    </lineage>
</organism>
<dbReference type="EMBL" id="BMDD01000003">
    <property type="protein sequence ID" value="GGH78463.1"/>
    <property type="molecule type" value="Genomic_DNA"/>
</dbReference>
<protein>
    <recommendedName>
        <fullName evidence="4">DUF3021 domain-containing protein</fullName>
    </recommendedName>
</protein>
<proteinExistence type="predicted"/>
<evidence type="ECO:0000313" key="2">
    <source>
        <dbReference type="EMBL" id="GGH78463.1"/>
    </source>
</evidence>
<dbReference type="Pfam" id="PF11457">
    <property type="entry name" value="DUF3021"/>
    <property type="match status" value="1"/>
</dbReference>
<evidence type="ECO:0000313" key="3">
    <source>
        <dbReference type="Proteomes" id="UP000605427"/>
    </source>
</evidence>
<evidence type="ECO:0000256" key="1">
    <source>
        <dbReference type="SAM" id="Phobius"/>
    </source>
</evidence>
<reference evidence="3" key="1">
    <citation type="journal article" date="2019" name="Int. J. Syst. Evol. Microbiol.">
        <title>The Global Catalogue of Microorganisms (GCM) 10K type strain sequencing project: providing services to taxonomists for standard genome sequencing and annotation.</title>
        <authorList>
            <consortium name="The Broad Institute Genomics Platform"/>
            <consortium name="The Broad Institute Genome Sequencing Center for Infectious Disease"/>
            <person name="Wu L."/>
            <person name="Ma J."/>
        </authorList>
    </citation>
    <scope>NUCLEOTIDE SEQUENCE [LARGE SCALE GENOMIC DNA]</scope>
    <source>
        <strain evidence="3">CCM 8702</strain>
    </source>
</reference>
<dbReference type="InterPro" id="IPR021560">
    <property type="entry name" value="DUF3021"/>
</dbReference>